<dbReference type="Proteomes" id="UP000287188">
    <property type="component" value="Unassembled WGS sequence"/>
</dbReference>
<organism evidence="4 5">
    <name type="scientific">Dictyobacter kobayashii</name>
    <dbReference type="NCBI Taxonomy" id="2014872"/>
    <lineage>
        <taxon>Bacteria</taxon>
        <taxon>Bacillati</taxon>
        <taxon>Chloroflexota</taxon>
        <taxon>Ktedonobacteria</taxon>
        <taxon>Ktedonobacterales</taxon>
        <taxon>Dictyobacteraceae</taxon>
        <taxon>Dictyobacter</taxon>
    </lineage>
</organism>
<feature type="domain" description="Inosine/uridine-preferring nucleoside hydrolase" evidence="3">
    <location>
        <begin position="4"/>
        <end position="243"/>
    </location>
</feature>
<protein>
    <recommendedName>
        <fullName evidence="3">Inosine/uridine-preferring nucleoside hydrolase domain-containing protein</fullName>
    </recommendedName>
</protein>
<keyword evidence="5" id="KW-1185">Reference proteome</keyword>
<comment type="caution">
    <text evidence="4">The sequence shown here is derived from an EMBL/GenBank/DDBJ whole genome shotgun (WGS) entry which is preliminary data.</text>
</comment>
<evidence type="ECO:0000259" key="3">
    <source>
        <dbReference type="Pfam" id="PF01156"/>
    </source>
</evidence>
<dbReference type="Pfam" id="PF01156">
    <property type="entry name" value="IU_nuc_hydro"/>
    <property type="match status" value="1"/>
</dbReference>
<dbReference type="GO" id="GO:0008477">
    <property type="term" value="F:purine nucleosidase activity"/>
    <property type="evidence" value="ECO:0007669"/>
    <property type="project" value="TreeGrafter"/>
</dbReference>
<evidence type="ECO:0000313" key="5">
    <source>
        <dbReference type="Proteomes" id="UP000287188"/>
    </source>
</evidence>
<sequence>MLASALCRVAGQPTIPIYPGVERPLLLQHEHQPTAPQQEALVRWPHETDFPRGSAIEFLRQTIRKHPGEIVLLATGPMTNIALLFSVDPAIPSLLKGLVLMCGAFSAEQQQRTPVEWNALCDPHAAAIVYRTPIAQHRSIGLDVTMQVVMPAEQVRERFIQTPLLHPVLDFAEVWFRERPQIIFHDPLAAVSIFDEQVCQWTRTVVEVHLQDDELLGQTQILTTDKSAQHEIAHMVDPARFFERYFRVFSMKS</sequence>
<name>A0A402ATX5_9CHLR</name>
<dbReference type="InterPro" id="IPR036452">
    <property type="entry name" value="Ribo_hydro-like"/>
</dbReference>
<gene>
    <name evidence="4" type="ORF">KDK_63090</name>
</gene>
<dbReference type="AlphaFoldDB" id="A0A402ATX5"/>
<dbReference type="PANTHER" id="PTHR12304:SF4">
    <property type="entry name" value="URIDINE NUCLEOSIDASE"/>
    <property type="match status" value="1"/>
</dbReference>
<dbReference type="GO" id="GO:0005829">
    <property type="term" value="C:cytosol"/>
    <property type="evidence" value="ECO:0007669"/>
    <property type="project" value="TreeGrafter"/>
</dbReference>
<keyword evidence="1" id="KW-0378">Hydrolase</keyword>
<dbReference type="SUPFAM" id="SSF53590">
    <property type="entry name" value="Nucleoside hydrolase"/>
    <property type="match status" value="1"/>
</dbReference>
<dbReference type="InterPro" id="IPR023186">
    <property type="entry name" value="IUNH"/>
</dbReference>
<evidence type="ECO:0000313" key="4">
    <source>
        <dbReference type="EMBL" id="GCE22509.1"/>
    </source>
</evidence>
<dbReference type="GO" id="GO:0006152">
    <property type="term" value="P:purine nucleoside catabolic process"/>
    <property type="evidence" value="ECO:0007669"/>
    <property type="project" value="TreeGrafter"/>
</dbReference>
<evidence type="ECO:0000256" key="2">
    <source>
        <dbReference type="ARBA" id="ARBA00023295"/>
    </source>
</evidence>
<reference evidence="5" key="1">
    <citation type="submission" date="2018-12" db="EMBL/GenBank/DDBJ databases">
        <title>Tengunoibacter tsumagoiensis gen. nov., sp. nov., Dictyobacter kobayashii sp. nov., D. alpinus sp. nov., and D. joshuensis sp. nov. and description of Dictyobacteraceae fam. nov. within the order Ktedonobacterales isolated from Tengu-no-mugimeshi.</title>
        <authorList>
            <person name="Wang C.M."/>
            <person name="Zheng Y."/>
            <person name="Sakai Y."/>
            <person name="Toyoda A."/>
            <person name="Minakuchi Y."/>
            <person name="Abe K."/>
            <person name="Yokota A."/>
            <person name="Yabe S."/>
        </authorList>
    </citation>
    <scope>NUCLEOTIDE SEQUENCE [LARGE SCALE GENOMIC DNA]</scope>
    <source>
        <strain evidence="5">Uno11</strain>
    </source>
</reference>
<dbReference type="PANTHER" id="PTHR12304">
    <property type="entry name" value="INOSINE-URIDINE PREFERRING NUCLEOSIDE HYDROLASE"/>
    <property type="match status" value="1"/>
</dbReference>
<dbReference type="RefSeq" id="WP_281276432.1">
    <property type="nucleotide sequence ID" value="NZ_BIFS01000002.1"/>
</dbReference>
<dbReference type="Gene3D" id="3.90.245.10">
    <property type="entry name" value="Ribonucleoside hydrolase-like"/>
    <property type="match status" value="1"/>
</dbReference>
<keyword evidence="2" id="KW-0326">Glycosidase</keyword>
<dbReference type="EMBL" id="BIFS01000002">
    <property type="protein sequence ID" value="GCE22509.1"/>
    <property type="molecule type" value="Genomic_DNA"/>
</dbReference>
<evidence type="ECO:0000256" key="1">
    <source>
        <dbReference type="ARBA" id="ARBA00022801"/>
    </source>
</evidence>
<dbReference type="InterPro" id="IPR001910">
    <property type="entry name" value="Inosine/uridine_hydrolase_dom"/>
</dbReference>
<accession>A0A402ATX5</accession>
<proteinExistence type="predicted"/>